<keyword evidence="3" id="KW-1185">Reference proteome</keyword>
<protein>
    <recommendedName>
        <fullName evidence="1">FBD domain-containing protein</fullName>
    </recommendedName>
</protein>
<dbReference type="PANTHER" id="PTHR31900:SF28">
    <property type="entry name" value="FBD DOMAIN-CONTAINING PROTEIN"/>
    <property type="match status" value="1"/>
</dbReference>
<reference evidence="2 3" key="1">
    <citation type="submission" date="2020-02" db="EMBL/GenBank/DDBJ databases">
        <authorList>
            <person name="Ma Q."/>
            <person name="Huang Y."/>
            <person name="Song X."/>
            <person name="Pei D."/>
        </authorList>
    </citation>
    <scope>NUCLEOTIDE SEQUENCE [LARGE SCALE GENOMIC DNA]</scope>
    <source>
        <strain evidence="2">Sxm20200214</strain>
        <tissue evidence="2">Leaf</tissue>
    </source>
</reference>
<comment type="caution">
    <text evidence="2">The sequence shown here is derived from an EMBL/GenBank/DDBJ whole genome shotgun (WGS) entry which is preliminary data.</text>
</comment>
<evidence type="ECO:0000259" key="1">
    <source>
        <dbReference type="SMART" id="SM00579"/>
    </source>
</evidence>
<dbReference type="SUPFAM" id="SSF52047">
    <property type="entry name" value="RNI-like"/>
    <property type="match status" value="1"/>
</dbReference>
<dbReference type="PANTHER" id="PTHR31900">
    <property type="entry name" value="F-BOX/RNI SUPERFAMILY PROTEIN-RELATED"/>
    <property type="match status" value="1"/>
</dbReference>
<name>A0A8X7NSF1_BRACI</name>
<gene>
    <name evidence="2" type="ORF">Bca52824_090054</name>
</gene>
<organism evidence="2 3">
    <name type="scientific">Brassica carinata</name>
    <name type="common">Ethiopian mustard</name>
    <name type="synonym">Abyssinian cabbage</name>
    <dbReference type="NCBI Taxonomy" id="52824"/>
    <lineage>
        <taxon>Eukaryota</taxon>
        <taxon>Viridiplantae</taxon>
        <taxon>Streptophyta</taxon>
        <taxon>Embryophyta</taxon>
        <taxon>Tracheophyta</taxon>
        <taxon>Spermatophyta</taxon>
        <taxon>Magnoliopsida</taxon>
        <taxon>eudicotyledons</taxon>
        <taxon>Gunneridae</taxon>
        <taxon>Pentapetalae</taxon>
        <taxon>rosids</taxon>
        <taxon>malvids</taxon>
        <taxon>Brassicales</taxon>
        <taxon>Brassicaceae</taxon>
        <taxon>Brassiceae</taxon>
        <taxon>Brassica</taxon>
    </lineage>
</organism>
<dbReference type="OrthoDB" id="1082454at2759"/>
<dbReference type="InterPro" id="IPR050232">
    <property type="entry name" value="FBL13/AtMIF1-like"/>
</dbReference>
<feature type="domain" description="FBD" evidence="1">
    <location>
        <begin position="268"/>
        <end position="341"/>
    </location>
</feature>
<dbReference type="Proteomes" id="UP000886595">
    <property type="component" value="Unassembled WGS sequence"/>
</dbReference>
<sequence length="342" mass="38808">MPQHRAPVIESLRLDFSHGYTGSVTPEDVKLWVALAVTRSLRELRLDLYTFDQSGPAKMLVILKLKKGNLVDVPRTSCLPSLKTLLLQGVTYADQKSLHRLLSSCPVLEDLFVEQDGYENDQCHLLEAVSVIVPSLQRLTLELCRGFFFNALVINTPSLKYFKIADCTYEHDNVDSTYLDTENFVSLITYVKRLSLCLPDQAEKGLVLNQLRHLKLCSCTINWSKLLVRLLNDSPKLQELEIHLTDDHTNNCKDPPVCWENQLTCVPECLLSSLETFKWTGIYGSQKEVDLVKYVLRNARCLKTASILFRSSDSALEEDELEMVIQDLSLSSRGSKDVKLIL</sequence>
<dbReference type="Gene3D" id="3.80.10.10">
    <property type="entry name" value="Ribonuclease Inhibitor"/>
    <property type="match status" value="1"/>
</dbReference>
<dbReference type="Pfam" id="PF24758">
    <property type="entry name" value="LRR_At5g56370"/>
    <property type="match status" value="1"/>
</dbReference>
<accession>A0A8X7NSF1</accession>
<proteinExistence type="predicted"/>
<dbReference type="AlphaFoldDB" id="A0A8X7NSF1"/>
<dbReference type="SMART" id="SM00579">
    <property type="entry name" value="FBD"/>
    <property type="match status" value="1"/>
</dbReference>
<evidence type="ECO:0000313" key="3">
    <source>
        <dbReference type="Proteomes" id="UP000886595"/>
    </source>
</evidence>
<dbReference type="InterPro" id="IPR055411">
    <property type="entry name" value="LRR_FXL15/At3g58940/PEG3-like"/>
</dbReference>
<dbReference type="InterPro" id="IPR032675">
    <property type="entry name" value="LRR_dom_sf"/>
</dbReference>
<dbReference type="EMBL" id="JAAMPC010001604">
    <property type="protein sequence ID" value="KAG2239194.1"/>
    <property type="molecule type" value="Genomic_DNA"/>
</dbReference>
<evidence type="ECO:0000313" key="2">
    <source>
        <dbReference type="EMBL" id="KAG2239194.1"/>
    </source>
</evidence>
<dbReference type="InterPro" id="IPR006566">
    <property type="entry name" value="FBD"/>
</dbReference>
<dbReference type="Pfam" id="PF08387">
    <property type="entry name" value="FBD"/>
    <property type="match status" value="1"/>
</dbReference>